<keyword evidence="1" id="KW-0472">Membrane</keyword>
<evidence type="ECO:0000313" key="3">
    <source>
        <dbReference type="Proteomes" id="UP000193986"/>
    </source>
</evidence>
<accession>A0A1Y2BDP9</accession>
<evidence type="ECO:0000256" key="1">
    <source>
        <dbReference type="SAM" id="Phobius"/>
    </source>
</evidence>
<reference evidence="2 3" key="1">
    <citation type="submission" date="2016-07" db="EMBL/GenBank/DDBJ databases">
        <title>Pervasive Adenine N6-methylation of Active Genes in Fungi.</title>
        <authorList>
            <consortium name="DOE Joint Genome Institute"/>
            <person name="Mondo S.J."/>
            <person name="Dannebaum R.O."/>
            <person name="Kuo R.C."/>
            <person name="Labutti K."/>
            <person name="Haridas S."/>
            <person name="Kuo A."/>
            <person name="Salamov A."/>
            <person name="Ahrendt S.R."/>
            <person name="Lipzen A."/>
            <person name="Sullivan W."/>
            <person name="Andreopoulos W.B."/>
            <person name="Clum A."/>
            <person name="Lindquist E."/>
            <person name="Daum C."/>
            <person name="Ramamoorthy G.K."/>
            <person name="Gryganskyi A."/>
            <person name="Culley D."/>
            <person name="Magnuson J.K."/>
            <person name="James T.Y."/>
            <person name="O'Malley M.A."/>
            <person name="Stajich J.E."/>
            <person name="Spatafora J.W."/>
            <person name="Visel A."/>
            <person name="Grigoriev I.V."/>
        </authorList>
    </citation>
    <scope>NUCLEOTIDE SEQUENCE [LARGE SCALE GENOMIC DNA]</scope>
    <source>
        <strain evidence="2 3">68-887.2</strain>
    </source>
</reference>
<protein>
    <submittedName>
        <fullName evidence="2">Uncharacterized protein</fullName>
    </submittedName>
</protein>
<keyword evidence="1" id="KW-1133">Transmembrane helix</keyword>
<dbReference type="InParanoid" id="A0A1Y2BDP9"/>
<dbReference type="AlphaFoldDB" id="A0A1Y2BDP9"/>
<name>A0A1Y2BDP9_9TREE</name>
<feature type="transmembrane region" description="Helical" evidence="1">
    <location>
        <begin position="26"/>
        <end position="46"/>
    </location>
</feature>
<keyword evidence="3" id="KW-1185">Reference proteome</keyword>
<comment type="caution">
    <text evidence="2">The sequence shown here is derived from an EMBL/GenBank/DDBJ whole genome shotgun (WGS) entry which is preliminary data.</text>
</comment>
<evidence type="ECO:0000313" key="2">
    <source>
        <dbReference type="EMBL" id="ORY32836.1"/>
    </source>
</evidence>
<proteinExistence type="predicted"/>
<dbReference type="Proteomes" id="UP000193986">
    <property type="component" value="Unassembled WGS sequence"/>
</dbReference>
<organism evidence="2 3">
    <name type="scientific">Naematelia encephala</name>
    <dbReference type="NCBI Taxonomy" id="71784"/>
    <lineage>
        <taxon>Eukaryota</taxon>
        <taxon>Fungi</taxon>
        <taxon>Dikarya</taxon>
        <taxon>Basidiomycota</taxon>
        <taxon>Agaricomycotina</taxon>
        <taxon>Tremellomycetes</taxon>
        <taxon>Tremellales</taxon>
        <taxon>Naemateliaceae</taxon>
        <taxon>Naematelia</taxon>
    </lineage>
</organism>
<sequence length="67" mass="7822">MFLIHLPLWEGRRAQHTSRRRSFRRLSFFHSFLPHFLSFCLSLLLLPSTSKLVLPVLSSSLLAAFHT</sequence>
<dbReference type="EMBL" id="MCFC01000008">
    <property type="protein sequence ID" value="ORY32836.1"/>
    <property type="molecule type" value="Genomic_DNA"/>
</dbReference>
<gene>
    <name evidence="2" type="ORF">BCR39DRAFT_521933</name>
</gene>
<keyword evidence="1" id="KW-0812">Transmembrane</keyword>